<evidence type="ECO:0000313" key="3">
    <source>
        <dbReference type="Proteomes" id="UP000623419"/>
    </source>
</evidence>
<dbReference type="Gene3D" id="3.40.710.10">
    <property type="entry name" value="DD-peptidase/beta-lactamase superfamily"/>
    <property type="match status" value="1"/>
</dbReference>
<feature type="domain" description="Beta-lactamase-related" evidence="1">
    <location>
        <begin position="47"/>
        <end position="371"/>
    </location>
</feature>
<organism evidence="2 3">
    <name type="scientific">Arenimonas soli</name>
    <dbReference type="NCBI Taxonomy" id="2269504"/>
    <lineage>
        <taxon>Bacteria</taxon>
        <taxon>Pseudomonadati</taxon>
        <taxon>Pseudomonadota</taxon>
        <taxon>Gammaproteobacteria</taxon>
        <taxon>Lysobacterales</taxon>
        <taxon>Lysobacteraceae</taxon>
        <taxon>Arenimonas</taxon>
    </lineage>
</organism>
<dbReference type="InterPro" id="IPR050789">
    <property type="entry name" value="Diverse_Enzym_Activities"/>
</dbReference>
<dbReference type="EMBL" id="BMKC01000001">
    <property type="protein sequence ID" value="GGA68352.1"/>
    <property type="molecule type" value="Genomic_DNA"/>
</dbReference>
<proteinExistence type="predicted"/>
<dbReference type="InterPro" id="IPR012338">
    <property type="entry name" value="Beta-lactam/transpept-like"/>
</dbReference>
<dbReference type="Proteomes" id="UP000623419">
    <property type="component" value="Unassembled WGS sequence"/>
</dbReference>
<comment type="caution">
    <text evidence="2">The sequence shown here is derived from an EMBL/GenBank/DDBJ whole genome shotgun (WGS) entry which is preliminary data.</text>
</comment>
<dbReference type="PANTHER" id="PTHR43283:SF18">
    <property type="match status" value="1"/>
</dbReference>
<dbReference type="PANTHER" id="PTHR43283">
    <property type="entry name" value="BETA-LACTAMASE-RELATED"/>
    <property type="match status" value="1"/>
</dbReference>
<dbReference type="InterPro" id="IPR001466">
    <property type="entry name" value="Beta-lactam-related"/>
</dbReference>
<dbReference type="SUPFAM" id="SSF56601">
    <property type="entry name" value="beta-lactamase/transpeptidase-like"/>
    <property type="match status" value="1"/>
</dbReference>
<protein>
    <recommendedName>
        <fullName evidence="1">Beta-lactamase-related domain-containing protein</fullName>
    </recommendedName>
</protein>
<accession>A0ABQ1HBP1</accession>
<gene>
    <name evidence="2" type="ORF">GCM10011521_03160</name>
</gene>
<sequence>MTLSHPSASSRRLARIWAHPLVLTVALLAAAVGSDVATARPTTAALDAEVRLAMQATGAKGLAMATIHDGQVTQVSSYGLRNAAGDPLQTDTVMYGASVTKAAFSYMVMQLVDEGVLDLDQPLGTYLERPLSDYPNEDKYASWPDLAGDDRWRRITARHVLTHSTGFPNFGFLAPDGKLRMHFDPGSRYAYSGDGFILLQFVIERGIGLDVREEMQRRVFDRFGMENTDMKWRQDFARNLADGWRIDGSVEPHDERSTVRAAGSMDTTIADIARFVAGLVRGDGLSESSHAQMTRPQLPITTVSQFPTLQPELPLDARRADLAAGLGLVVYDGPQGPAFNRGGHNEWTGNTVVCVQEGRRCVVILSNDVRAEAAFPRLVEFAIGETGTPWQWIYPNMAFWKPGG</sequence>
<reference evidence="3" key="1">
    <citation type="journal article" date="2019" name="Int. J. Syst. Evol. Microbiol.">
        <title>The Global Catalogue of Microorganisms (GCM) 10K type strain sequencing project: providing services to taxonomists for standard genome sequencing and annotation.</title>
        <authorList>
            <consortium name="The Broad Institute Genomics Platform"/>
            <consortium name="The Broad Institute Genome Sequencing Center for Infectious Disease"/>
            <person name="Wu L."/>
            <person name="Ma J."/>
        </authorList>
    </citation>
    <scope>NUCLEOTIDE SEQUENCE [LARGE SCALE GENOMIC DNA]</scope>
    <source>
        <strain evidence="3">CGMCC 1.15905</strain>
    </source>
</reference>
<name>A0ABQ1HBP1_9GAMM</name>
<dbReference type="RefSeq" id="WP_188660439.1">
    <property type="nucleotide sequence ID" value="NZ_BMKC01000001.1"/>
</dbReference>
<evidence type="ECO:0000313" key="2">
    <source>
        <dbReference type="EMBL" id="GGA68352.1"/>
    </source>
</evidence>
<evidence type="ECO:0000259" key="1">
    <source>
        <dbReference type="Pfam" id="PF00144"/>
    </source>
</evidence>
<keyword evidence="3" id="KW-1185">Reference proteome</keyword>
<dbReference type="Pfam" id="PF00144">
    <property type="entry name" value="Beta-lactamase"/>
    <property type="match status" value="1"/>
</dbReference>